<feature type="domain" description="Na+/H+ antiporter MnhB subunit-related protein" evidence="8">
    <location>
        <begin position="6"/>
        <end position="133"/>
    </location>
</feature>
<feature type="transmembrane region" description="Helical" evidence="7">
    <location>
        <begin position="118"/>
        <end position="140"/>
    </location>
</feature>
<dbReference type="RefSeq" id="WP_377359891.1">
    <property type="nucleotide sequence ID" value="NZ_JBHTCM010000015.1"/>
</dbReference>
<dbReference type="PANTHER" id="PTHR33932:SF4">
    <property type="entry name" value="NA(+)_H(+) ANTIPORTER SUBUNIT B"/>
    <property type="match status" value="1"/>
</dbReference>
<sequence>MIHSLILQTATRMLIALMLVFALFILWRGHNEPGGGFIGGLIAAVAVALHGLAFGAKEMRRILVADPRKVLAAGLALAVGSGLFALFKAGGPLPFMTGAWYVTYTETGEKAFAIGTPVLFDVGVFLVVVGAIVAMVQALMEEQ</sequence>
<gene>
    <name evidence="9" type="ORF">ACFQPS_14270</name>
</gene>
<dbReference type="PANTHER" id="PTHR33932">
    <property type="entry name" value="NA(+)/H(+) ANTIPORTER SUBUNIT B"/>
    <property type="match status" value="1"/>
</dbReference>
<evidence type="ECO:0000256" key="6">
    <source>
        <dbReference type="ARBA" id="ARBA00023136"/>
    </source>
</evidence>
<evidence type="ECO:0000256" key="1">
    <source>
        <dbReference type="ARBA" id="ARBA00004651"/>
    </source>
</evidence>
<evidence type="ECO:0000256" key="3">
    <source>
        <dbReference type="ARBA" id="ARBA00022475"/>
    </source>
</evidence>
<reference evidence="10" key="1">
    <citation type="journal article" date="2019" name="Int. J. Syst. Evol. Microbiol.">
        <title>The Global Catalogue of Microorganisms (GCM) 10K type strain sequencing project: providing services to taxonomists for standard genome sequencing and annotation.</title>
        <authorList>
            <consortium name="The Broad Institute Genomics Platform"/>
            <consortium name="The Broad Institute Genome Sequencing Center for Infectious Disease"/>
            <person name="Wu L."/>
            <person name="Ma J."/>
        </authorList>
    </citation>
    <scope>NUCLEOTIDE SEQUENCE [LARGE SCALE GENOMIC DNA]</scope>
    <source>
        <strain evidence="10">CGMCC 1.16275</strain>
    </source>
</reference>
<proteinExistence type="inferred from homology"/>
<keyword evidence="5 7" id="KW-1133">Transmembrane helix</keyword>
<feature type="transmembrane region" description="Helical" evidence="7">
    <location>
        <begin position="68"/>
        <end position="87"/>
    </location>
</feature>
<comment type="similarity">
    <text evidence="2">Belongs to the CPA3 antiporters (TC 2.A.63) subunit B family.</text>
</comment>
<feature type="transmembrane region" description="Helical" evidence="7">
    <location>
        <begin position="12"/>
        <end position="30"/>
    </location>
</feature>
<evidence type="ECO:0000256" key="2">
    <source>
        <dbReference type="ARBA" id="ARBA00009425"/>
    </source>
</evidence>
<dbReference type="InterPro" id="IPR007182">
    <property type="entry name" value="MnhB"/>
</dbReference>
<comment type="subcellular location">
    <subcellularLocation>
        <location evidence="1">Cell membrane</location>
        <topology evidence="1">Multi-pass membrane protein</topology>
    </subcellularLocation>
</comment>
<keyword evidence="10" id="KW-1185">Reference proteome</keyword>
<dbReference type="InterPro" id="IPR050622">
    <property type="entry name" value="CPA3_antiporter_subunitB"/>
</dbReference>
<name>A0ABW2KYD3_9PROT</name>
<feature type="transmembrane region" description="Helical" evidence="7">
    <location>
        <begin position="36"/>
        <end position="56"/>
    </location>
</feature>
<keyword evidence="3" id="KW-1003">Cell membrane</keyword>
<accession>A0ABW2KYD3</accession>
<organism evidence="9 10">
    <name type="scientific">Rhodocista pekingensis</name>
    <dbReference type="NCBI Taxonomy" id="201185"/>
    <lineage>
        <taxon>Bacteria</taxon>
        <taxon>Pseudomonadati</taxon>
        <taxon>Pseudomonadota</taxon>
        <taxon>Alphaproteobacteria</taxon>
        <taxon>Rhodospirillales</taxon>
        <taxon>Azospirillaceae</taxon>
        <taxon>Rhodocista</taxon>
    </lineage>
</organism>
<dbReference type="Proteomes" id="UP001596456">
    <property type="component" value="Unassembled WGS sequence"/>
</dbReference>
<keyword evidence="6 7" id="KW-0472">Membrane</keyword>
<dbReference type="EMBL" id="JBHTCM010000015">
    <property type="protein sequence ID" value="MFC7334330.1"/>
    <property type="molecule type" value="Genomic_DNA"/>
</dbReference>
<keyword evidence="4 7" id="KW-0812">Transmembrane</keyword>
<dbReference type="Pfam" id="PF04039">
    <property type="entry name" value="MnhB"/>
    <property type="match status" value="1"/>
</dbReference>
<evidence type="ECO:0000256" key="4">
    <source>
        <dbReference type="ARBA" id="ARBA00022692"/>
    </source>
</evidence>
<evidence type="ECO:0000313" key="9">
    <source>
        <dbReference type="EMBL" id="MFC7334330.1"/>
    </source>
</evidence>
<dbReference type="NCBIfam" id="NF009163">
    <property type="entry name" value="PRK12509.1"/>
    <property type="match status" value="1"/>
</dbReference>
<evidence type="ECO:0000256" key="5">
    <source>
        <dbReference type="ARBA" id="ARBA00022989"/>
    </source>
</evidence>
<comment type="caution">
    <text evidence="9">The sequence shown here is derived from an EMBL/GenBank/DDBJ whole genome shotgun (WGS) entry which is preliminary data.</text>
</comment>
<evidence type="ECO:0000313" key="10">
    <source>
        <dbReference type="Proteomes" id="UP001596456"/>
    </source>
</evidence>
<protein>
    <submittedName>
        <fullName evidence="9">Na+/H+ antiporter subunit B</fullName>
    </submittedName>
</protein>
<evidence type="ECO:0000259" key="8">
    <source>
        <dbReference type="Pfam" id="PF04039"/>
    </source>
</evidence>
<evidence type="ECO:0000256" key="7">
    <source>
        <dbReference type="SAM" id="Phobius"/>
    </source>
</evidence>